<dbReference type="SUPFAM" id="SSF103511">
    <property type="entry name" value="Chlorophyll a-b binding protein"/>
    <property type="match status" value="1"/>
</dbReference>
<evidence type="ECO:0000256" key="5">
    <source>
        <dbReference type="SAM" id="Phobius"/>
    </source>
</evidence>
<feature type="transmembrane region" description="Helical" evidence="5">
    <location>
        <begin position="161"/>
        <end position="181"/>
    </location>
</feature>
<evidence type="ECO:0000256" key="4">
    <source>
        <dbReference type="ARBA" id="ARBA00023136"/>
    </source>
</evidence>
<sequence length="217" mass="24635">MALFSPINTALSALSLKRELRLVLAPKRNLSLFITRFSAGEGVGMVGSAAGGAVKVEGSKFMDSRWIRGTWDLKQFEKNGKTDWDAVMDAEARRKWLEDYPEASSNEESMVFGTSIIPWWAWIKRFHLPESERLNGRAAMIGFFMAYLVDSLTGLGLVDQMGNFFCKTLFLIAIVWVLLIGENKDIENLKNILEETTFYDKQWQATWQDDTTSDSNK</sequence>
<proteinExistence type="predicted"/>
<keyword evidence="2 5" id="KW-0812">Transmembrane</keyword>
<dbReference type="AlphaFoldDB" id="A0A6I9SCZ2"/>
<dbReference type="RefSeq" id="XP_010941040.1">
    <property type="nucleotide sequence ID" value="XM_010942738.3"/>
</dbReference>
<evidence type="ECO:0000256" key="2">
    <source>
        <dbReference type="ARBA" id="ARBA00022692"/>
    </source>
</evidence>
<dbReference type="OrthoDB" id="566010at2759"/>
<protein>
    <submittedName>
        <fullName evidence="7">Light-harvesting complex-like protein 3 isotype 1, chloroplastic</fullName>
    </submittedName>
</protein>
<evidence type="ECO:0000313" key="6">
    <source>
        <dbReference type="Proteomes" id="UP000504607"/>
    </source>
</evidence>
<name>A0A6I9SCZ2_ELAGV</name>
<comment type="subcellular location">
    <subcellularLocation>
        <location evidence="1">Membrane</location>
        <topology evidence="1">Multi-pass membrane protein</topology>
    </subcellularLocation>
</comment>
<evidence type="ECO:0000313" key="7">
    <source>
        <dbReference type="RefSeq" id="XP_010941040.1"/>
    </source>
</evidence>
<dbReference type="PANTHER" id="PTHR14154">
    <property type="entry name" value="UPF0041 BRAIN PROTEIN 44-RELATED"/>
    <property type="match status" value="1"/>
</dbReference>
<dbReference type="InParanoid" id="A0A6I9SCZ2"/>
<reference evidence="7" key="1">
    <citation type="submission" date="2025-08" db="UniProtKB">
        <authorList>
            <consortium name="RefSeq"/>
        </authorList>
    </citation>
    <scope>IDENTIFICATION</scope>
</reference>
<dbReference type="FunCoup" id="A0A6I9SCZ2">
    <property type="interactions" value="2556"/>
</dbReference>
<gene>
    <name evidence="7" type="primary">LOC105059445</name>
</gene>
<keyword evidence="6" id="KW-1185">Reference proteome</keyword>
<dbReference type="GO" id="GO:0016020">
    <property type="term" value="C:membrane"/>
    <property type="evidence" value="ECO:0007669"/>
    <property type="project" value="UniProtKB-SubCell"/>
</dbReference>
<organism evidence="6 7">
    <name type="scientific">Elaeis guineensis var. tenera</name>
    <name type="common">Oil palm</name>
    <dbReference type="NCBI Taxonomy" id="51953"/>
    <lineage>
        <taxon>Eukaryota</taxon>
        <taxon>Viridiplantae</taxon>
        <taxon>Streptophyta</taxon>
        <taxon>Embryophyta</taxon>
        <taxon>Tracheophyta</taxon>
        <taxon>Spermatophyta</taxon>
        <taxon>Magnoliopsida</taxon>
        <taxon>Liliopsida</taxon>
        <taxon>Arecaceae</taxon>
        <taxon>Arecoideae</taxon>
        <taxon>Cocoseae</taxon>
        <taxon>Elaeidinae</taxon>
        <taxon>Elaeis</taxon>
    </lineage>
</organism>
<dbReference type="Proteomes" id="UP000504607">
    <property type="component" value="Chromosome 16"/>
</dbReference>
<evidence type="ECO:0000256" key="1">
    <source>
        <dbReference type="ARBA" id="ARBA00004141"/>
    </source>
</evidence>
<keyword evidence="4 5" id="KW-0472">Membrane</keyword>
<accession>A0A6I9SCZ2</accession>
<feature type="transmembrane region" description="Helical" evidence="5">
    <location>
        <begin position="134"/>
        <end position="155"/>
    </location>
</feature>
<keyword evidence="3 5" id="KW-1133">Transmembrane helix</keyword>
<evidence type="ECO:0000256" key="3">
    <source>
        <dbReference type="ARBA" id="ARBA00022989"/>
    </source>
</evidence>